<dbReference type="CDD" id="cd03747">
    <property type="entry name" value="Ntn_PGA_like"/>
    <property type="match status" value="1"/>
</dbReference>
<dbReference type="InterPro" id="IPR023343">
    <property type="entry name" value="Penicillin_amidase_dom1"/>
</dbReference>
<comment type="caution">
    <text evidence="6">The sequence shown here is derived from an EMBL/GenBank/DDBJ whole genome shotgun (WGS) entry which is preliminary data.</text>
</comment>
<dbReference type="Proteomes" id="UP000754710">
    <property type="component" value="Unassembled WGS sequence"/>
</dbReference>
<feature type="region of interest" description="Disordered" evidence="4">
    <location>
        <begin position="1"/>
        <end position="20"/>
    </location>
</feature>
<dbReference type="Pfam" id="PF01804">
    <property type="entry name" value="Penicil_amidase"/>
    <property type="match status" value="1"/>
</dbReference>
<evidence type="ECO:0000256" key="2">
    <source>
        <dbReference type="ARBA" id="ARBA00022801"/>
    </source>
</evidence>
<keyword evidence="5" id="KW-1133">Transmembrane helix</keyword>
<dbReference type="InterPro" id="IPR014395">
    <property type="entry name" value="Pen/GL7ACA/AHL_acylase"/>
</dbReference>
<reference evidence="6 7" key="1">
    <citation type="submission" date="2021-08" db="EMBL/GenBank/DDBJ databases">
        <title>Nocardioides bacterium WL0053 sp. nov., isolated from the sediment.</title>
        <authorList>
            <person name="Wang L."/>
            <person name="Zhang D."/>
            <person name="Zhang A."/>
        </authorList>
    </citation>
    <scope>NUCLEOTIDE SEQUENCE [LARGE SCALE GENOMIC DNA]</scope>
    <source>
        <strain evidence="6 7">WL0053</strain>
    </source>
</reference>
<proteinExistence type="inferred from homology"/>
<evidence type="ECO:0000256" key="1">
    <source>
        <dbReference type="ARBA" id="ARBA00006586"/>
    </source>
</evidence>
<evidence type="ECO:0000256" key="4">
    <source>
        <dbReference type="SAM" id="MobiDB-lite"/>
    </source>
</evidence>
<dbReference type="PANTHER" id="PTHR34218">
    <property type="entry name" value="PEPTIDASE S45 PENICILLIN AMIDASE"/>
    <property type="match status" value="1"/>
</dbReference>
<dbReference type="SUPFAM" id="SSF56235">
    <property type="entry name" value="N-terminal nucleophile aminohydrolases (Ntn hydrolases)"/>
    <property type="match status" value="1"/>
</dbReference>
<evidence type="ECO:0000313" key="7">
    <source>
        <dbReference type="Proteomes" id="UP000754710"/>
    </source>
</evidence>
<dbReference type="Gene3D" id="1.10.439.10">
    <property type="entry name" value="Penicillin Amidohydrolase, domain 1"/>
    <property type="match status" value="1"/>
</dbReference>
<evidence type="ECO:0000313" key="6">
    <source>
        <dbReference type="EMBL" id="MBY9075185.1"/>
    </source>
</evidence>
<dbReference type="EMBL" id="JAIEZQ010000002">
    <property type="protein sequence ID" value="MBY9075185.1"/>
    <property type="molecule type" value="Genomic_DNA"/>
</dbReference>
<organism evidence="6 7">
    <name type="scientific">Nocardioides jiangsuensis</name>
    <dbReference type="NCBI Taxonomy" id="2866161"/>
    <lineage>
        <taxon>Bacteria</taxon>
        <taxon>Bacillati</taxon>
        <taxon>Actinomycetota</taxon>
        <taxon>Actinomycetes</taxon>
        <taxon>Propionibacteriales</taxon>
        <taxon>Nocardioidaceae</taxon>
        <taxon>Nocardioides</taxon>
    </lineage>
</organism>
<evidence type="ECO:0000256" key="5">
    <source>
        <dbReference type="SAM" id="Phobius"/>
    </source>
</evidence>
<name>A0ABS7RJF7_9ACTN</name>
<keyword evidence="7" id="KW-1185">Reference proteome</keyword>
<dbReference type="InterPro" id="IPR002692">
    <property type="entry name" value="S45"/>
</dbReference>
<dbReference type="PANTHER" id="PTHR34218:SF4">
    <property type="entry name" value="ACYL-HOMOSERINE LACTONE ACYLASE QUIP"/>
    <property type="match status" value="1"/>
</dbReference>
<dbReference type="InterPro" id="IPR029055">
    <property type="entry name" value="Ntn_hydrolases_N"/>
</dbReference>
<keyword evidence="5" id="KW-0472">Membrane</keyword>
<keyword evidence="3" id="KW-0865">Zymogen</keyword>
<dbReference type="Gene3D" id="1.10.1400.10">
    <property type="match status" value="1"/>
</dbReference>
<dbReference type="InterPro" id="IPR043146">
    <property type="entry name" value="Penicillin_amidase_N_B-knob"/>
</dbReference>
<accession>A0ABS7RJF7</accession>
<dbReference type="PIRSF" id="PIRSF001227">
    <property type="entry name" value="Pen_acylase"/>
    <property type="match status" value="1"/>
</dbReference>
<feature type="transmembrane region" description="Helical" evidence="5">
    <location>
        <begin position="32"/>
        <end position="53"/>
    </location>
</feature>
<keyword evidence="2" id="KW-0378">Hydrolase</keyword>
<evidence type="ECO:0000256" key="3">
    <source>
        <dbReference type="ARBA" id="ARBA00023145"/>
    </source>
</evidence>
<dbReference type="Gene3D" id="3.60.20.10">
    <property type="entry name" value="Glutamine Phosphoribosylpyrophosphate, subunit 1, domain 1"/>
    <property type="match status" value="1"/>
</dbReference>
<keyword evidence="5" id="KW-0812">Transmembrane</keyword>
<protein>
    <submittedName>
        <fullName evidence="6">Penicillin acylase family protein</fullName>
    </submittedName>
</protein>
<dbReference type="Gene3D" id="2.30.120.10">
    <property type="match status" value="1"/>
</dbReference>
<dbReference type="InterPro" id="IPR043147">
    <property type="entry name" value="Penicillin_amidase_A-knob"/>
</dbReference>
<gene>
    <name evidence="6" type="ORF">K1X13_10175</name>
</gene>
<comment type="similarity">
    <text evidence="1">Belongs to the peptidase S45 family.</text>
</comment>
<sequence length="878" mass="96989">MTAVPDTPADTATPAAPATRRPFRSWPRAARWSTYVAAVLVLVLVAGLVTAVVTVRRSLPQTDGEVEVPGLGAKVEVVRDDHGIPQVYASSSDDLFYAQGYVQAQDRFFEMDFRRHVTSGRLSELLGKDALEADMYIRTMGWRRVAEQELSLLSPETLSYLEAFSAGVNAYMDSHTPSQMSLEYSLLALNGLDYAPEEWTPADSVAWLKAMAWDLRGNMEEEIQRALMTVNHSAEEIASLYPAYPFERHQPIVTQGAVVDGVFEQDASGSDTRKPARPALPTAVTDSLERLGAGLERMPEMLGHGKGIGSNAWAVDGEHSTTGKPILANDPHLGTSMPGIWYQMGLHCTELSEACPFDTTGFTFAGVPGVVIGHNQQIAWGFSNLGPDVVDLYLEKLDGKLYEYDGGKRPLATREEIIEVLGEDEPFTFTVRSTKHGPLLSDVSAQLSTVGANAHVQGPAPERGNGYAVALSWTALTPNRTADAIFEIDKATNWDEFRAATRDFAAPSQNMVYADRAGHIGYQAPGLIPIRKSGNAGAYPAEGWVAANDWTGNYVPFDALPSVLDPEDGLVATANQAVIDGDYPYYLGDSWSYGYRSQRIRDVLEEKGRLGVEDMTRLQLDTSNEFAPTFVPYLLDILLPSPYLAAGQRLLKGWDHTQPTDSAAAAYYNAVWDRTLELTFHDQMQQSVWPTGNDRWFEVMRRLLEEPYSPWWDNADTETVVETRDDILYQAMTSARDELVRRQARRAVDWTWGHQHQMDLESQTLGQSDLAVVRWLFNRGGYEVPGGGDLVNATKWDAAAEDYDVTAAPSMRMVVSLADLDDSRWVSLSGVSGHAFSRHYSDQTDLWVAGETLPWYFSRDRLEENGEDTLTLVPAAGG</sequence>